<keyword evidence="2" id="KW-1185">Reference proteome</keyword>
<dbReference type="Proteomes" id="UP000887565">
    <property type="component" value="Unplaced"/>
</dbReference>
<proteinExistence type="predicted"/>
<protein>
    <submittedName>
        <fullName evidence="3">Uncharacterized protein</fullName>
    </submittedName>
</protein>
<evidence type="ECO:0000313" key="2">
    <source>
        <dbReference type="Proteomes" id="UP000887565"/>
    </source>
</evidence>
<dbReference type="WBParaSite" id="nRc.2.0.1.t22537-RA">
    <property type="protein sequence ID" value="nRc.2.0.1.t22537-RA"/>
    <property type="gene ID" value="nRc.2.0.1.g22537"/>
</dbReference>
<reference evidence="3" key="1">
    <citation type="submission" date="2022-11" db="UniProtKB">
        <authorList>
            <consortium name="WormBaseParasite"/>
        </authorList>
    </citation>
    <scope>IDENTIFICATION</scope>
</reference>
<evidence type="ECO:0000313" key="3">
    <source>
        <dbReference type="WBParaSite" id="nRc.2.0.1.t22537-RA"/>
    </source>
</evidence>
<accession>A0A915J8Q8</accession>
<organism evidence="2 3">
    <name type="scientific">Romanomermis culicivorax</name>
    <name type="common">Nematode worm</name>
    <dbReference type="NCBI Taxonomy" id="13658"/>
    <lineage>
        <taxon>Eukaryota</taxon>
        <taxon>Metazoa</taxon>
        <taxon>Ecdysozoa</taxon>
        <taxon>Nematoda</taxon>
        <taxon>Enoplea</taxon>
        <taxon>Dorylaimia</taxon>
        <taxon>Mermithida</taxon>
        <taxon>Mermithoidea</taxon>
        <taxon>Mermithidae</taxon>
        <taxon>Romanomermis</taxon>
    </lineage>
</organism>
<dbReference type="AlphaFoldDB" id="A0A915J8Q8"/>
<feature type="region of interest" description="Disordered" evidence="1">
    <location>
        <begin position="96"/>
        <end position="121"/>
    </location>
</feature>
<feature type="region of interest" description="Disordered" evidence="1">
    <location>
        <begin position="45"/>
        <end position="74"/>
    </location>
</feature>
<name>A0A915J8Q8_ROMCU</name>
<sequence length="121" mass="13598">MQPPGLWCDAHKSRTHHTEDCVCLKGQNAQQLSRQEPNRLNYAAHSRQADLRTNSNDIRSQRDWRPPCGGPPQRGISYARGMRNHFYEKLQLALPALPPPNAASTPALEKRANNQSTSMAN</sequence>
<evidence type="ECO:0000256" key="1">
    <source>
        <dbReference type="SAM" id="MobiDB-lite"/>
    </source>
</evidence>